<accession>A0A0F9F8S2</accession>
<gene>
    <name evidence="1" type="ORF">LCGC14_2060430</name>
</gene>
<sequence>MQIDLRSLQYEDTIVLSNTILPYLNDGQELPIWIRMCLIKDDTKPRRVYIDLNCDNAEGTTEEIIIIPKTFLKDSA</sequence>
<organism evidence="1">
    <name type="scientific">marine sediment metagenome</name>
    <dbReference type="NCBI Taxonomy" id="412755"/>
    <lineage>
        <taxon>unclassified sequences</taxon>
        <taxon>metagenomes</taxon>
        <taxon>ecological metagenomes</taxon>
    </lineage>
</organism>
<comment type="caution">
    <text evidence="1">The sequence shown here is derived from an EMBL/GenBank/DDBJ whole genome shotgun (WGS) entry which is preliminary data.</text>
</comment>
<protein>
    <submittedName>
        <fullName evidence="1">Uncharacterized protein</fullName>
    </submittedName>
</protein>
<reference evidence="1" key="1">
    <citation type="journal article" date="2015" name="Nature">
        <title>Complex archaea that bridge the gap between prokaryotes and eukaryotes.</title>
        <authorList>
            <person name="Spang A."/>
            <person name="Saw J.H."/>
            <person name="Jorgensen S.L."/>
            <person name="Zaremba-Niedzwiedzka K."/>
            <person name="Martijn J."/>
            <person name="Lind A.E."/>
            <person name="van Eijk R."/>
            <person name="Schleper C."/>
            <person name="Guy L."/>
            <person name="Ettema T.J."/>
        </authorList>
    </citation>
    <scope>NUCLEOTIDE SEQUENCE</scope>
</reference>
<dbReference type="AlphaFoldDB" id="A0A0F9F8S2"/>
<proteinExistence type="predicted"/>
<name>A0A0F9F8S2_9ZZZZ</name>
<dbReference type="EMBL" id="LAZR01024515">
    <property type="protein sequence ID" value="KKL74886.1"/>
    <property type="molecule type" value="Genomic_DNA"/>
</dbReference>
<evidence type="ECO:0000313" key="1">
    <source>
        <dbReference type="EMBL" id="KKL74886.1"/>
    </source>
</evidence>